<dbReference type="RefSeq" id="WP_245756719.1">
    <property type="nucleotide sequence ID" value="NZ_FOLE01000006.1"/>
</dbReference>
<proteinExistence type="predicted"/>
<dbReference type="EMBL" id="FOLE01000006">
    <property type="protein sequence ID" value="SFC53453.1"/>
    <property type="molecule type" value="Genomic_DNA"/>
</dbReference>
<dbReference type="PANTHER" id="PTHR30329:SF21">
    <property type="entry name" value="LIPOPROTEIN YIAD-RELATED"/>
    <property type="match status" value="1"/>
</dbReference>
<evidence type="ECO:0000313" key="4">
    <source>
        <dbReference type="EMBL" id="SFC53453.1"/>
    </source>
</evidence>
<keyword evidence="5" id="KW-1185">Reference proteome</keyword>
<evidence type="ECO:0000259" key="3">
    <source>
        <dbReference type="PROSITE" id="PS51123"/>
    </source>
</evidence>
<feature type="coiled-coil region" evidence="2">
    <location>
        <begin position="31"/>
        <end position="114"/>
    </location>
</feature>
<feature type="domain" description="OmpA-like" evidence="3">
    <location>
        <begin position="207"/>
        <end position="330"/>
    </location>
</feature>
<dbReference type="PROSITE" id="PS51257">
    <property type="entry name" value="PROKAR_LIPOPROTEIN"/>
    <property type="match status" value="1"/>
</dbReference>
<protein>
    <submittedName>
        <fullName evidence="4">Chemotaxis protein MotB</fullName>
    </submittedName>
</protein>
<keyword evidence="2" id="KW-0175">Coiled coil</keyword>
<dbReference type="InterPro" id="IPR006665">
    <property type="entry name" value="OmpA-like"/>
</dbReference>
<keyword evidence="1" id="KW-0472">Membrane</keyword>
<evidence type="ECO:0000256" key="2">
    <source>
        <dbReference type="SAM" id="Coils"/>
    </source>
</evidence>
<gene>
    <name evidence="4" type="ORF">SAMN05421780_106166</name>
</gene>
<dbReference type="Pfam" id="PF00691">
    <property type="entry name" value="OmpA"/>
    <property type="match status" value="1"/>
</dbReference>
<name>A0A1I1K613_9BACT</name>
<dbReference type="Proteomes" id="UP000199514">
    <property type="component" value="Unassembled WGS sequence"/>
</dbReference>
<dbReference type="Gene3D" id="3.30.1330.60">
    <property type="entry name" value="OmpA-like domain"/>
    <property type="match status" value="1"/>
</dbReference>
<dbReference type="InterPro" id="IPR050330">
    <property type="entry name" value="Bact_OuterMem_StrucFunc"/>
</dbReference>
<feature type="coiled-coil region" evidence="2">
    <location>
        <begin position="144"/>
        <end position="188"/>
    </location>
</feature>
<reference evidence="4 5" key="1">
    <citation type="submission" date="2016-10" db="EMBL/GenBank/DDBJ databases">
        <authorList>
            <person name="de Groot N.N."/>
        </authorList>
    </citation>
    <scope>NUCLEOTIDE SEQUENCE [LARGE SCALE GENOMIC DNA]</scope>
    <source>
        <strain evidence="4 5">DSM 6793</strain>
    </source>
</reference>
<accession>A0A1I1K613</accession>
<dbReference type="SUPFAM" id="SSF103088">
    <property type="entry name" value="OmpA-like"/>
    <property type="match status" value="1"/>
</dbReference>
<evidence type="ECO:0000313" key="5">
    <source>
        <dbReference type="Proteomes" id="UP000199514"/>
    </source>
</evidence>
<dbReference type="GO" id="GO:0016020">
    <property type="term" value="C:membrane"/>
    <property type="evidence" value="ECO:0007669"/>
    <property type="project" value="UniProtKB-UniRule"/>
</dbReference>
<dbReference type="InterPro" id="IPR036737">
    <property type="entry name" value="OmpA-like_sf"/>
</dbReference>
<dbReference type="PANTHER" id="PTHR30329">
    <property type="entry name" value="STATOR ELEMENT OF FLAGELLAR MOTOR COMPLEX"/>
    <property type="match status" value="1"/>
</dbReference>
<dbReference type="STRING" id="927664.SAMN05421780_106166"/>
<sequence length="339" mass="37739">MKGIGKEFIHKAGYALLFVGLMSACVTRKKYDEVTAQSARLQQDKADCETKLTALQQDKLALDKQMKELAESNDKIKRDSTHAGGILRRTQALLNDVSDKYDKLEKSYTQLLNSTMAETGNLSKELSRREKELYAMDQNLSANRTKLEENQRQLNLLSDNLKEREKRVQELEKILADKDKAVNDLKAKVSGALLNFKEKDLTVSIKNGKVYVSLSEQLLFKSGSFAVDSKGVEALKKLASVLRDNSDINVTVEGHTDDVPLAKSTAGMTDNWDLSVLRATSIVRVLTNEGVRGSSLTAAGHGKFLPVYDGTSAEARQKNRRTEIILTPKLDELFKILSN</sequence>
<dbReference type="PROSITE" id="PS51123">
    <property type="entry name" value="OMPA_2"/>
    <property type="match status" value="1"/>
</dbReference>
<dbReference type="CDD" id="cd07185">
    <property type="entry name" value="OmpA_C-like"/>
    <property type="match status" value="1"/>
</dbReference>
<organism evidence="4 5">
    <name type="scientific">Flexibacter flexilis DSM 6793</name>
    <dbReference type="NCBI Taxonomy" id="927664"/>
    <lineage>
        <taxon>Bacteria</taxon>
        <taxon>Pseudomonadati</taxon>
        <taxon>Bacteroidota</taxon>
        <taxon>Cytophagia</taxon>
        <taxon>Cytophagales</taxon>
        <taxon>Flexibacteraceae</taxon>
        <taxon>Flexibacter</taxon>
    </lineage>
</organism>
<dbReference type="AlphaFoldDB" id="A0A1I1K613"/>
<evidence type="ECO:0000256" key="1">
    <source>
        <dbReference type="PROSITE-ProRule" id="PRU00473"/>
    </source>
</evidence>